<sequence length="61" mass="6304">MLILHGGCAILAGPGQASSCSALRWRVPAGSLYQRTHDQMPSSCPRSGSFKAAQGSSATLE</sequence>
<dbReference type="AlphaFoldDB" id="A0A085WJ54"/>
<evidence type="ECO:0000313" key="2">
    <source>
        <dbReference type="EMBL" id="KFE67717.1"/>
    </source>
</evidence>
<feature type="region of interest" description="Disordered" evidence="1">
    <location>
        <begin position="36"/>
        <end position="61"/>
    </location>
</feature>
<evidence type="ECO:0000256" key="1">
    <source>
        <dbReference type="SAM" id="MobiDB-lite"/>
    </source>
</evidence>
<proteinExistence type="predicted"/>
<organism evidence="2 3">
    <name type="scientific">Hyalangium minutum</name>
    <dbReference type="NCBI Taxonomy" id="394096"/>
    <lineage>
        <taxon>Bacteria</taxon>
        <taxon>Pseudomonadati</taxon>
        <taxon>Myxococcota</taxon>
        <taxon>Myxococcia</taxon>
        <taxon>Myxococcales</taxon>
        <taxon>Cystobacterineae</taxon>
        <taxon>Archangiaceae</taxon>
        <taxon>Hyalangium</taxon>
    </lineage>
</organism>
<evidence type="ECO:0000313" key="3">
    <source>
        <dbReference type="Proteomes" id="UP000028725"/>
    </source>
</evidence>
<gene>
    <name evidence="2" type="ORF">DB31_8200</name>
</gene>
<keyword evidence="3" id="KW-1185">Reference proteome</keyword>
<dbReference type="EMBL" id="JMCB01000007">
    <property type="protein sequence ID" value="KFE67717.1"/>
    <property type="molecule type" value="Genomic_DNA"/>
</dbReference>
<name>A0A085WJ54_9BACT</name>
<dbReference type="Proteomes" id="UP000028725">
    <property type="component" value="Unassembled WGS sequence"/>
</dbReference>
<accession>A0A085WJ54</accession>
<dbReference type="STRING" id="394096.DB31_8200"/>
<comment type="caution">
    <text evidence="2">The sequence shown here is derived from an EMBL/GenBank/DDBJ whole genome shotgun (WGS) entry which is preliminary data.</text>
</comment>
<protein>
    <submittedName>
        <fullName evidence="2">Uncharacterized protein</fullName>
    </submittedName>
</protein>
<reference evidence="2 3" key="1">
    <citation type="submission" date="2014-04" db="EMBL/GenBank/DDBJ databases">
        <title>Genome assembly of Hyalangium minutum DSM 14724.</title>
        <authorList>
            <person name="Sharma G."/>
            <person name="Subramanian S."/>
        </authorList>
    </citation>
    <scope>NUCLEOTIDE SEQUENCE [LARGE SCALE GENOMIC DNA]</scope>
    <source>
        <strain evidence="2 3">DSM 14724</strain>
    </source>
</reference>